<dbReference type="PANTHER" id="PTHR12270">
    <property type="entry name" value="GLYCOSYLTRANSFERASE-RELATED"/>
    <property type="match status" value="1"/>
</dbReference>
<dbReference type="EMBL" id="MCGN01000002">
    <property type="protein sequence ID" value="ORZ00962.1"/>
    <property type="molecule type" value="Genomic_DNA"/>
</dbReference>
<dbReference type="InterPro" id="IPR051292">
    <property type="entry name" value="Xyl/GlcA_transferase"/>
</dbReference>
<evidence type="ECO:0000256" key="3">
    <source>
        <dbReference type="ARBA" id="ARBA00022968"/>
    </source>
</evidence>
<sequence length="433" mass="50981">MRLEMNQVAGKTCKYMLILYTILCVIYTAHYFYVSYTGAHHDIYPRARDPNELTAQLQQEPIHHPAPEQAFEEHTVAWSNAQGTVHPISEEFIMSKVFANAMGPNNMIPFFYRAKTQFDQEDITMATLVTRNRFPVLARLAANYKGPISAAVHVNDDDTKEDVLKELRELYAENPAMGEYVDLHLIVDNYDRQFNMWRNIAKLFARTDYIMMLDVDFHICTDLRHSIRSNAQVMDMLRSGRTALVVPAFEFIAQADGEDWHTFPTSKDDMLQLVKDQKLDMFHRGWQKGHGSTNYTHWYESDDVYKVTKYDFSYEPYIIYKKEGSPWCDERFIGYGANKAACLYEIFLSGIEYWVLPDDFLIHQTHRYPEDTRRKERQYNRKLYSNFREEVCLRYARKFYASGEWETSRAENLKSECQRIRGFRSTMMTSTSD</sequence>
<evidence type="ECO:0000256" key="5">
    <source>
        <dbReference type="ARBA" id="ARBA00023136"/>
    </source>
</evidence>
<accession>A0A1X2HNU5</accession>
<keyword evidence="6" id="KW-0325">Glycoprotein</keyword>
<keyword evidence="4 7" id="KW-1133">Transmembrane helix</keyword>
<organism evidence="8 9">
    <name type="scientific">Syncephalastrum racemosum</name>
    <name type="common">Filamentous fungus</name>
    <dbReference type="NCBI Taxonomy" id="13706"/>
    <lineage>
        <taxon>Eukaryota</taxon>
        <taxon>Fungi</taxon>
        <taxon>Fungi incertae sedis</taxon>
        <taxon>Mucoromycota</taxon>
        <taxon>Mucoromycotina</taxon>
        <taxon>Mucoromycetes</taxon>
        <taxon>Mucorales</taxon>
        <taxon>Syncephalastraceae</taxon>
        <taxon>Syncephalastrum</taxon>
    </lineage>
</organism>
<dbReference type="Proteomes" id="UP000242180">
    <property type="component" value="Unassembled WGS sequence"/>
</dbReference>
<dbReference type="AlphaFoldDB" id="A0A1X2HNU5"/>
<comment type="caution">
    <text evidence="8">The sequence shown here is derived from an EMBL/GenBank/DDBJ whole genome shotgun (WGS) entry which is preliminary data.</text>
</comment>
<dbReference type="PANTHER" id="PTHR12270:SF25">
    <property type="entry name" value="GLYCOSYLTRANSFERASE-LIKE PROTEIN LARGE"/>
    <property type="match status" value="1"/>
</dbReference>
<gene>
    <name evidence="8" type="ORF">BCR43DRAFT_486120</name>
</gene>
<dbReference type="GO" id="GO:0016020">
    <property type="term" value="C:membrane"/>
    <property type="evidence" value="ECO:0007669"/>
    <property type="project" value="UniProtKB-SubCell"/>
</dbReference>
<dbReference type="STRING" id="13706.A0A1X2HNU5"/>
<dbReference type="GO" id="GO:0042285">
    <property type="term" value="F:xylosyltransferase activity"/>
    <property type="evidence" value="ECO:0007669"/>
    <property type="project" value="TreeGrafter"/>
</dbReference>
<evidence type="ECO:0000256" key="7">
    <source>
        <dbReference type="SAM" id="Phobius"/>
    </source>
</evidence>
<dbReference type="OMA" id="PAFETHC"/>
<dbReference type="InParanoid" id="A0A1X2HNU5"/>
<evidence type="ECO:0000256" key="4">
    <source>
        <dbReference type="ARBA" id="ARBA00022989"/>
    </source>
</evidence>
<keyword evidence="2 7" id="KW-0812">Transmembrane</keyword>
<evidence type="ECO:0000313" key="8">
    <source>
        <dbReference type="EMBL" id="ORZ00962.1"/>
    </source>
</evidence>
<evidence type="ECO:0000256" key="2">
    <source>
        <dbReference type="ARBA" id="ARBA00022692"/>
    </source>
</evidence>
<feature type="transmembrane region" description="Helical" evidence="7">
    <location>
        <begin position="12"/>
        <end position="33"/>
    </location>
</feature>
<evidence type="ECO:0000256" key="1">
    <source>
        <dbReference type="ARBA" id="ARBA00004606"/>
    </source>
</evidence>
<evidence type="ECO:0000313" key="9">
    <source>
        <dbReference type="Proteomes" id="UP000242180"/>
    </source>
</evidence>
<keyword evidence="5 7" id="KW-0472">Membrane</keyword>
<proteinExistence type="predicted"/>
<keyword evidence="8" id="KW-0808">Transferase</keyword>
<keyword evidence="3" id="KW-0735">Signal-anchor</keyword>
<name>A0A1X2HNU5_SYNRA</name>
<comment type="subcellular location">
    <subcellularLocation>
        <location evidence="1">Membrane</location>
        <topology evidence="1">Single-pass type II membrane protein</topology>
    </subcellularLocation>
</comment>
<dbReference type="Pfam" id="PF13896">
    <property type="entry name" value="Glyco_transf_49"/>
    <property type="match status" value="2"/>
</dbReference>
<dbReference type="GO" id="GO:0015020">
    <property type="term" value="F:glucuronosyltransferase activity"/>
    <property type="evidence" value="ECO:0007669"/>
    <property type="project" value="TreeGrafter"/>
</dbReference>
<keyword evidence="9" id="KW-1185">Reference proteome</keyword>
<evidence type="ECO:0000256" key="6">
    <source>
        <dbReference type="ARBA" id="ARBA00023180"/>
    </source>
</evidence>
<protein>
    <submittedName>
        <fullName evidence="8">Glycosyl-transferase for dystroglycan-domain-containing protein</fullName>
    </submittedName>
</protein>
<dbReference type="OrthoDB" id="411524at2759"/>
<dbReference type="GO" id="GO:0035269">
    <property type="term" value="P:protein O-linked glycosylation via mannose"/>
    <property type="evidence" value="ECO:0007669"/>
    <property type="project" value="TreeGrafter"/>
</dbReference>
<reference evidence="8 9" key="1">
    <citation type="submission" date="2016-07" db="EMBL/GenBank/DDBJ databases">
        <title>Pervasive Adenine N6-methylation of Active Genes in Fungi.</title>
        <authorList>
            <consortium name="DOE Joint Genome Institute"/>
            <person name="Mondo S.J."/>
            <person name="Dannebaum R.O."/>
            <person name="Kuo R.C."/>
            <person name="Labutti K."/>
            <person name="Haridas S."/>
            <person name="Kuo A."/>
            <person name="Salamov A."/>
            <person name="Ahrendt S.R."/>
            <person name="Lipzen A."/>
            <person name="Sullivan W."/>
            <person name="Andreopoulos W.B."/>
            <person name="Clum A."/>
            <person name="Lindquist E."/>
            <person name="Daum C."/>
            <person name="Ramamoorthy G.K."/>
            <person name="Gryganskyi A."/>
            <person name="Culley D."/>
            <person name="Magnuson J.K."/>
            <person name="James T.Y."/>
            <person name="O'Malley M.A."/>
            <person name="Stajich J.E."/>
            <person name="Spatafora J.W."/>
            <person name="Visel A."/>
            <person name="Grigoriev I.V."/>
        </authorList>
    </citation>
    <scope>NUCLEOTIDE SEQUENCE [LARGE SCALE GENOMIC DNA]</scope>
    <source>
        <strain evidence="8 9">NRRL 2496</strain>
    </source>
</reference>